<dbReference type="PROSITE" id="PS51686">
    <property type="entry name" value="SAM_MT_RSMB_NOP"/>
    <property type="match status" value="1"/>
</dbReference>
<dbReference type="InterPro" id="IPR049560">
    <property type="entry name" value="MeTrfase_RsmB-F_NOP2_cat"/>
</dbReference>
<feature type="domain" description="SAM-dependent MTase RsmB/NOP-type" evidence="6">
    <location>
        <begin position="1"/>
        <end position="221"/>
    </location>
</feature>
<name>A0A6J6PDR4_9ZZZZ</name>
<evidence type="ECO:0000313" key="7">
    <source>
        <dbReference type="EMBL" id="CAB4694865.1"/>
    </source>
</evidence>
<keyword evidence="2" id="KW-0489">Methyltransferase</keyword>
<gene>
    <name evidence="7" type="ORF">UFOPK2579_00626</name>
</gene>
<dbReference type="InterPro" id="IPR023267">
    <property type="entry name" value="RCMT"/>
</dbReference>
<accession>A0A6J6PDR4</accession>
<protein>
    <submittedName>
        <fullName evidence="7">Unannotated protein</fullName>
    </submittedName>
</protein>
<organism evidence="7">
    <name type="scientific">freshwater metagenome</name>
    <dbReference type="NCBI Taxonomy" id="449393"/>
    <lineage>
        <taxon>unclassified sequences</taxon>
        <taxon>metagenomes</taxon>
        <taxon>ecological metagenomes</taxon>
    </lineage>
</organism>
<reference evidence="7" key="1">
    <citation type="submission" date="2020-05" db="EMBL/GenBank/DDBJ databases">
        <authorList>
            <person name="Chiriac C."/>
            <person name="Salcher M."/>
            <person name="Ghai R."/>
            <person name="Kavagutti S V."/>
        </authorList>
    </citation>
    <scope>NUCLEOTIDE SEQUENCE</scope>
</reference>
<dbReference type="PANTHER" id="PTHR22807:SF53">
    <property type="entry name" value="RIBOSOMAL RNA SMALL SUBUNIT METHYLTRANSFERASE B-RELATED"/>
    <property type="match status" value="1"/>
</dbReference>
<dbReference type="InterPro" id="IPR029063">
    <property type="entry name" value="SAM-dependent_MTases_sf"/>
</dbReference>
<dbReference type="Gene3D" id="3.40.50.150">
    <property type="entry name" value="Vaccinia Virus protein VP39"/>
    <property type="match status" value="1"/>
</dbReference>
<dbReference type="GO" id="GO:0003723">
    <property type="term" value="F:RNA binding"/>
    <property type="evidence" value="ECO:0007669"/>
    <property type="project" value="UniProtKB-KW"/>
</dbReference>
<dbReference type="SUPFAM" id="SSF53335">
    <property type="entry name" value="S-adenosyl-L-methionine-dependent methyltransferases"/>
    <property type="match status" value="1"/>
</dbReference>
<keyword evidence="3" id="KW-0808">Transferase</keyword>
<evidence type="ECO:0000256" key="1">
    <source>
        <dbReference type="ARBA" id="ARBA00007494"/>
    </source>
</evidence>
<dbReference type="AlphaFoldDB" id="A0A6J6PDR4"/>
<evidence type="ECO:0000256" key="3">
    <source>
        <dbReference type="ARBA" id="ARBA00022679"/>
    </source>
</evidence>
<dbReference type="Pfam" id="PF01189">
    <property type="entry name" value="Methyltr_RsmB-F"/>
    <property type="match status" value="1"/>
</dbReference>
<evidence type="ECO:0000256" key="2">
    <source>
        <dbReference type="ARBA" id="ARBA00022603"/>
    </source>
</evidence>
<dbReference type="InterPro" id="IPR018314">
    <property type="entry name" value="RsmB/NOL1/NOP2-like_CS"/>
</dbReference>
<comment type="similarity">
    <text evidence="1">Belongs to the class I-like SAM-binding methyltransferase superfamily. RsmB/NOP family.</text>
</comment>
<dbReference type="GO" id="GO:0008173">
    <property type="term" value="F:RNA methyltransferase activity"/>
    <property type="evidence" value="ECO:0007669"/>
    <property type="project" value="InterPro"/>
</dbReference>
<dbReference type="GO" id="GO:0001510">
    <property type="term" value="P:RNA methylation"/>
    <property type="evidence" value="ECO:0007669"/>
    <property type="project" value="InterPro"/>
</dbReference>
<evidence type="ECO:0000259" key="6">
    <source>
        <dbReference type="PROSITE" id="PS51686"/>
    </source>
</evidence>
<sequence length="222" mass="23316">MAEGRAGVQDEGSQLVAVALAVAPLSGQDSTWLDLCAGPGGKSALLAALAAQRGAGLVAGERQHHRARLVARSLAGADGVLGVVTADGTAPPWRPATFDRVLVDAPCTGLGALRRRPEARWRRKPEDLLGLVLLQRALLTSALDLVRADGLVLYATCSPLLSETAEVVASLLEQRADVELVDLAPQFAHVPDCVGPLPGTVQLWPHRHGTDAMFLALLRRTA</sequence>
<dbReference type="InterPro" id="IPR001678">
    <property type="entry name" value="MeTrfase_RsmB-F_NOP2_dom"/>
</dbReference>
<dbReference type="PANTHER" id="PTHR22807">
    <property type="entry name" value="NOP2 YEAST -RELATED NOL1/NOP2/FMU SUN DOMAIN-CONTAINING"/>
    <property type="match status" value="1"/>
</dbReference>
<keyword evidence="4" id="KW-0949">S-adenosyl-L-methionine</keyword>
<evidence type="ECO:0000256" key="5">
    <source>
        <dbReference type="ARBA" id="ARBA00022884"/>
    </source>
</evidence>
<dbReference type="PRINTS" id="PR02008">
    <property type="entry name" value="RCMTFAMILY"/>
</dbReference>
<dbReference type="EMBL" id="CAEZXR010000051">
    <property type="protein sequence ID" value="CAB4694865.1"/>
    <property type="molecule type" value="Genomic_DNA"/>
</dbReference>
<evidence type="ECO:0000256" key="4">
    <source>
        <dbReference type="ARBA" id="ARBA00022691"/>
    </source>
</evidence>
<keyword evidence="5" id="KW-0694">RNA-binding</keyword>
<proteinExistence type="inferred from homology"/>
<dbReference type="PROSITE" id="PS01153">
    <property type="entry name" value="NOL1_NOP2_SUN"/>
    <property type="match status" value="1"/>
</dbReference>